<dbReference type="RefSeq" id="WP_182595637.1">
    <property type="nucleotide sequence ID" value="NZ_JACIVA010000039.1"/>
</dbReference>
<evidence type="ECO:0000313" key="6">
    <source>
        <dbReference type="Proteomes" id="UP000517106"/>
    </source>
</evidence>
<dbReference type="InterPro" id="IPR010982">
    <property type="entry name" value="Lambda_DNA-bd_dom_sf"/>
</dbReference>
<name>A0A7W3YMX9_9LACO</name>
<organism evidence="5 6">
    <name type="scientific">Limosilactobacillus rudii</name>
    <dbReference type="NCBI Taxonomy" id="2759755"/>
    <lineage>
        <taxon>Bacteria</taxon>
        <taxon>Bacillati</taxon>
        <taxon>Bacillota</taxon>
        <taxon>Bacilli</taxon>
        <taxon>Lactobacillales</taxon>
        <taxon>Lactobacillaceae</taxon>
        <taxon>Limosilactobacillus</taxon>
    </lineage>
</organism>
<dbReference type="SMART" id="SM00354">
    <property type="entry name" value="HTH_LACI"/>
    <property type="match status" value="1"/>
</dbReference>
<dbReference type="Gene3D" id="3.40.50.2300">
    <property type="match status" value="2"/>
</dbReference>
<dbReference type="Proteomes" id="UP000517106">
    <property type="component" value="Unassembled WGS sequence"/>
</dbReference>
<dbReference type="GO" id="GO:0003700">
    <property type="term" value="F:DNA-binding transcription factor activity"/>
    <property type="evidence" value="ECO:0007669"/>
    <property type="project" value="TreeGrafter"/>
</dbReference>
<dbReference type="GO" id="GO:0000976">
    <property type="term" value="F:transcription cis-regulatory region binding"/>
    <property type="evidence" value="ECO:0007669"/>
    <property type="project" value="TreeGrafter"/>
</dbReference>
<dbReference type="EMBL" id="JACIVA010000039">
    <property type="protein sequence ID" value="MBB1096961.1"/>
    <property type="molecule type" value="Genomic_DNA"/>
</dbReference>
<dbReference type="PANTHER" id="PTHR30146">
    <property type="entry name" value="LACI-RELATED TRANSCRIPTIONAL REPRESSOR"/>
    <property type="match status" value="1"/>
</dbReference>
<protein>
    <submittedName>
        <fullName evidence="5">LacI family DNA-binding transcriptional regulator</fullName>
    </submittedName>
</protein>
<evidence type="ECO:0000256" key="3">
    <source>
        <dbReference type="ARBA" id="ARBA00023163"/>
    </source>
</evidence>
<evidence type="ECO:0000256" key="2">
    <source>
        <dbReference type="ARBA" id="ARBA00023125"/>
    </source>
</evidence>
<feature type="domain" description="HTH lacI-type" evidence="4">
    <location>
        <begin position="2"/>
        <end position="54"/>
    </location>
</feature>
<comment type="caution">
    <text evidence="5">The sequence shown here is derived from an EMBL/GenBank/DDBJ whole genome shotgun (WGS) entry which is preliminary data.</text>
</comment>
<dbReference type="InterPro" id="IPR028082">
    <property type="entry name" value="Peripla_BP_I"/>
</dbReference>
<evidence type="ECO:0000259" key="4">
    <source>
        <dbReference type="PROSITE" id="PS50932"/>
    </source>
</evidence>
<dbReference type="InterPro" id="IPR046335">
    <property type="entry name" value="LacI/GalR-like_sensor"/>
</dbReference>
<keyword evidence="6" id="KW-1185">Reference proteome</keyword>
<dbReference type="PANTHER" id="PTHR30146:SF149">
    <property type="entry name" value="HTH-TYPE TRANSCRIPTIONAL REGULATOR EBGR"/>
    <property type="match status" value="1"/>
</dbReference>
<dbReference type="Gene3D" id="1.10.260.40">
    <property type="entry name" value="lambda repressor-like DNA-binding domains"/>
    <property type="match status" value="1"/>
</dbReference>
<dbReference type="Pfam" id="PF00356">
    <property type="entry name" value="LacI"/>
    <property type="match status" value="1"/>
</dbReference>
<accession>A0A7W3YMX9</accession>
<dbReference type="Pfam" id="PF13377">
    <property type="entry name" value="Peripla_BP_3"/>
    <property type="match status" value="1"/>
</dbReference>
<reference evidence="5 6" key="1">
    <citation type="submission" date="2020-07" db="EMBL/GenBank/DDBJ databases">
        <title>Description of Limosilactobacillus balticus sp. nov., Limosilactobacillus agrestis sp. nov., Limosilactobacillus albertensis sp. nov., Limosilactobacillus rudii sp. nov., Limosilactobacillus fastidiosus sp. nov., five novel Limosilactobacillus species isolated from the vertebrate gastrointestinal tract, and proposal of 6 subspecies of Limosilactobacillus reuteri adapted to the gastrointestinal tract of specific vertebrate hosts.</title>
        <authorList>
            <person name="Li F."/>
            <person name="Cheng C."/>
            <person name="Zheng J."/>
            <person name="Quevedo R.M."/>
            <person name="Li J."/>
            <person name="Roos S."/>
            <person name="Gaenzle M.G."/>
            <person name="Walter J."/>
        </authorList>
    </citation>
    <scope>NUCLEOTIDE SEQUENCE [LARGE SCALE GENOMIC DNA]</scope>
    <source>
        <strain evidence="5 6">STM2_1</strain>
    </source>
</reference>
<evidence type="ECO:0000256" key="1">
    <source>
        <dbReference type="ARBA" id="ARBA00023015"/>
    </source>
</evidence>
<keyword evidence="3" id="KW-0804">Transcription</keyword>
<keyword evidence="1" id="KW-0805">Transcription regulation</keyword>
<evidence type="ECO:0000313" key="5">
    <source>
        <dbReference type="EMBL" id="MBB1096961.1"/>
    </source>
</evidence>
<dbReference type="CDD" id="cd01392">
    <property type="entry name" value="HTH_LacI"/>
    <property type="match status" value="1"/>
</dbReference>
<dbReference type="SUPFAM" id="SSF47413">
    <property type="entry name" value="lambda repressor-like DNA-binding domains"/>
    <property type="match status" value="1"/>
</dbReference>
<proteinExistence type="predicted"/>
<dbReference type="CDD" id="cd01544">
    <property type="entry name" value="PBP1_GalR"/>
    <property type="match status" value="1"/>
</dbReference>
<dbReference type="PROSITE" id="PS50932">
    <property type="entry name" value="HTH_LACI_2"/>
    <property type="match status" value="1"/>
</dbReference>
<sequence length="339" mass="38134">MVGIRKIAKEAGVSPATVSRVLNNDLSFSVSKQTKQRIKTVADKYHYIPQSNRQISHPQRQFSLLVITTHSLDAESHDPYFAQVHDGIVQEASKLGLQIKDFIRFPNKQFQFTDAKKYDGIIIAGVFVKEFYAALHDVNPNIVLIDEYRYLPAYDIIGNSYFAETQVVLTKMLNNGFNKIGFIGGNISPMNIEGLSTDTYQDIRTRSYIMWMKEHNLAPQFVLNGWTPKDGFLAMKTLLPQNPQVVLVASDQLAVGAYRAINQYGKSIPKDLQIISYNDSSIAAYLVPSLSSITPHSLTMGKIAVQRLIHRLQSPKELPVHINLPAGITWRESSQINLK</sequence>
<dbReference type="InterPro" id="IPR000843">
    <property type="entry name" value="HTH_LacI"/>
</dbReference>
<dbReference type="AlphaFoldDB" id="A0A7W3YMX9"/>
<gene>
    <name evidence="5" type="ORF">H5S09_03210</name>
</gene>
<keyword evidence="2 5" id="KW-0238">DNA-binding</keyword>
<dbReference type="SUPFAM" id="SSF53822">
    <property type="entry name" value="Periplasmic binding protein-like I"/>
    <property type="match status" value="1"/>
</dbReference>